<feature type="domain" description="CoA-binding" evidence="8">
    <location>
        <begin position="81"/>
        <end position="182"/>
    </location>
</feature>
<feature type="binding site" evidence="7">
    <location>
        <begin position="92"/>
        <end position="97"/>
    </location>
    <ligand>
        <name>NAD(+)</name>
        <dbReference type="ChEBI" id="CHEBI:57540"/>
    </ligand>
</feature>
<dbReference type="GO" id="GO:0003677">
    <property type="term" value="F:DNA binding"/>
    <property type="evidence" value="ECO:0007669"/>
    <property type="project" value="UniProtKB-UniRule"/>
</dbReference>
<dbReference type="NCBIfam" id="NF003989">
    <property type="entry name" value="PRK05472.1-3"/>
    <property type="match status" value="1"/>
</dbReference>
<dbReference type="OrthoDB" id="9784760at2"/>
<dbReference type="GO" id="GO:0003700">
    <property type="term" value="F:DNA-binding transcription factor activity"/>
    <property type="evidence" value="ECO:0007669"/>
    <property type="project" value="UniProtKB-UniRule"/>
</dbReference>
<evidence type="ECO:0000256" key="4">
    <source>
        <dbReference type="ARBA" id="ARBA00023027"/>
    </source>
</evidence>
<gene>
    <name evidence="7" type="primary">rex</name>
    <name evidence="9" type="ORF">FC84_GL000641</name>
</gene>
<dbReference type="PANTHER" id="PTHR35786">
    <property type="entry name" value="REDOX-SENSING TRANSCRIPTIONAL REPRESSOR REX"/>
    <property type="match status" value="1"/>
</dbReference>
<dbReference type="GO" id="GO:0005737">
    <property type="term" value="C:cytoplasm"/>
    <property type="evidence" value="ECO:0007669"/>
    <property type="project" value="UniProtKB-SubCell"/>
</dbReference>
<dbReference type="SUPFAM" id="SSF46785">
    <property type="entry name" value="Winged helix' DNA-binding domain"/>
    <property type="match status" value="1"/>
</dbReference>
<protein>
    <recommendedName>
        <fullName evidence="7">Redox-sensing transcriptional repressor Rex</fullName>
    </recommendedName>
</protein>
<dbReference type="Gene3D" id="1.10.10.10">
    <property type="entry name" value="Winged helix-like DNA-binding domain superfamily/Winged helix DNA-binding domain"/>
    <property type="match status" value="1"/>
</dbReference>
<comment type="function">
    <text evidence="7">Modulates transcription in response to changes in cellular NADH/NAD(+) redox state.</text>
</comment>
<dbReference type="NCBIfam" id="NF003994">
    <property type="entry name" value="PRK05472.2-3"/>
    <property type="match status" value="1"/>
</dbReference>
<comment type="similarity">
    <text evidence="7">Belongs to the transcriptional regulatory Rex family.</text>
</comment>
<sequence>MTPHNKKIPRMSLERLPIYYRTLCNLADNGYLRIKSAQLGKIIQIEPTTIRRDFSYFGDLGKSGYGYDIAHLIQIFGEILEVNETQGLALIGVGNLGRALLINNFRRNPNLEIISAYDADPHVIGETINKVTIQPLSDLKATIQTQQIKGVISTVPSHAFQEVVDYLVDCGITSILSFAPEPVHVPKNVHVRYLDLTSEVQNLLLLAEISDV</sequence>
<dbReference type="AlphaFoldDB" id="A0A0R2BM19"/>
<dbReference type="SMART" id="SM00881">
    <property type="entry name" value="CoA_binding"/>
    <property type="match status" value="1"/>
</dbReference>
<evidence type="ECO:0000259" key="8">
    <source>
        <dbReference type="SMART" id="SM00881"/>
    </source>
</evidence>
<comment type="subcellular location">
    <subcellularLocation>
        <location evidence="7">Cytoplasm</location>
    </subcellularLocation>
</comment>
<name>A0A0R2BM19_9LACO</name>
<evidence type="ECO:0000256" key="5">
    <source>
        <dbReference type="ARBA" id="ARBA00023125"/>
    </source>
</evidence>
<evidence type="ECO:0000256" key="3">
    <source>
        <dbReference type="ARBA" id="ARBA00023015"/>
    </source>
</evidence>
<organism evidence="9 10">
    <name type="scientific">Lapidilactobacillus dextrinicus DSM 20335</name>
    <dbReference type="NCBI Taxonomy" id="1423738"/>
    <lineage>
        <taxon>Bacteria</taxon>
        <taxon>Bacillati</taxon>
        <taxon>Bacillota</taxon>
        <taxon>Bacilli</taxon>
        <taxon>Lactobacillales</taxon>
        <taxon>Lactobacillaceae</taxon>
        <taxon>Lapidilactobacillus</taxon>
    </lineage>
</organism>
<dbReference type="HAMAP" id="MF_01131">
    <property type="entry name" value="Rex"/>
    <property type="match status" value="1"/>
</dbReference>
<evidence type="ECO:0000256" key="6">
    <source>
        <dbReference type="ARBA" id="ARBA00023163"/>
    </source>
</evidence>
<dbReference type="STRING" id="1423738.FC84_GL000641"/>
<dbReference type="NCBIfam" id="NF003996">
    <property type="entry name" value="PRK05472.2-5"/>
    <property type="match status" value="1"/>
</dbReference>
<dbReference type="InterPro" id="IPR009718">
    <property type="entry name" value="Rex_DNA-bd_C_dom"/>
</dbReference>
<feature type="DNA-binding region" description="H-T-H motif" evidence="7">
    <location>
        <begin position="18"/>
        <end position="57"/>
    </location>
</feature>
<dbReference type="InterPro" id="IPR022876">
    <property type="entry name" value="Tscrpt_rep_Rex"/>
</dbReference>
<keyword evidence="1 7" id="KW-0963">Cytoplasm</keyword>
<proteinExistence type="inferred from homology"/>
<reference evidence="9 10" key="1">
    <citation type="journal article" date="2015" name="Genome Announc.">
        <title>Expanding the biotechnology potential of lactobacilli through comparative genomics of 213 strains and associated genera.</title>
        <authorList>
            <person name="Sun Z."/>
            <person name="Harris H.M."/>
            <person name="McCann A."/>
            <person name="Guo C."/>
            <person name="Argimon S."/>
            <person name="Zhang W."/>
            <person name="Yang X."/>
            <person name="Jeffery I.B."/>
            <person name="Cooney J.C."/>
            <person name="Kagawa T.F."/>
            <person name="Liu W."/>
            <person name="Song Y."/>
            <person name="Salvetti E."/>
            <person name="Wrobel A."/>
            <person name="Rasinkangas P."/>
            <person name="Parkhill J."/>
            <person name="Rea M.C."/>
            <person name="O'Sullivan O."/>
            <person name="Ritari J."/>
            <person name="Douillard F.P."/>
            <person name="Paul Ross R."/>
            <person name="Yang R."/>
            <person name="Briner A.E."/>
            <person name="Felis G.E."/>
            <person name="de Vos W.M."/>
            <person name="Barrangou R."/>
            <person name="Klaenhammer T.R."/>
            <person name="Caufield P.W."/>
            <person name="Cui Y."/>
            <person name="Zhang H."/>
            <person name="O'Toole P.W."/>
        </authorList>
    </citation>
    <scope>NUCLEOTIDE SEQUENCE [LARGE SCALE GENOMIC DNA]</scope>
    <source>
        <strain evidence="9 10">DSM 20335</strain>
    </source>
</reference>
<dbReference type="GO" id="GO:0051775">
    <property type="term" value="P:response to redox state"/>
    <property type="evidence" value="ECO:0007669"/>
    <property type="project" value="InterPro"/>
</dbReference>
<dbReference type="PATRIC" id="fig|1423738.3.peg.650"/>
<evidence type="ECO:0000313" key="10">
    <source>
        <dbReference type="Proteomes" id="UP000051813"/>
    </source>
</evidence>
<accession>A0A0R2BM19</accession>
<keyword evidence="5 7" id="KW-0238">DNA-binding</keyword>
<evidence type="ECO:0000256" key="2">
    <source>
        <dbReference type="ARBA" id="ARBA00022491"/>
    </source>
</evidence>
<dbReference type="InterPro" id="IPR036388">
    <property type="entry name" value="WH-like_DNA-bd_sf"/>
</dbReference>
<dbReference type="PANTHER" id="PTHR35786:SF1">
    <property type="entry name" value="REDOX-SENSING TRANSCRIPTIONAL REPRESSOR REX 1"/>
    <property type="match status" value="1"/>
</dbReference>
<evidence type="ECO:0000256" key="7">
    <source>
        <dbReference type="HAMAP-Rule" id="MF_01131"/>
    </source>
</evidence>
<keyword evidence="3 7" id="KW-0805">Transcription regulation</keyword>
<comment type="subunit">
    <text evidence="7">Homodimer.</text>
</comment>
<dbReference type="NCBIfam" id="NF003995">
    <property type="entry name" value="PRK05472.2-4"/>
    <property type="match status" value="1"/>
</dbReference>
<dbReference type="InterPro" id="IPR036390">
    <property type="entry name" value="WH_DNA-bd_sf"/>
</dbReference>
<keyword evidence="10" id="KW-1185">Reference proteome</keyword>
<dbReference type="InterPro" id="IPR036291">
    <property type="entry name" value="NAD(P)-bd_dom_sf"/>
</dbReference>
<dbReference type="RefSeq" id="WP_057753968.1">
    <property type="nucleotide sequence ID" value="NZ_AYYK01000001.1"/>
</dbReference>
<keyword evidence="4 7" id="KW-0520">NAD</keyword>
<dbReference type="InterPro" id="IPR003781">
    <property type="entry name" value="CoA-bd"/>
</dbReference>
<dbReference type="Pfam" id="PF06971">
    <property type="entry name" value="Put_DNA-bind_N"/>
    <property type="match status" value="1"/>
</dbReference>
<dbReference type="GO" id="GO:0045892">
    <property type="term" value="P:negative regulation of DNA-templated transcription"/>
    <property type="evidence" value="ECO:0007669"/>
    <property type="project" value="InterPro"/>
</dbReference>
<evidence type="ECO:0000256" key="1">
    <source>
        <dbReference type="ARBA" id="ARBA00022490"/>
    </source>
</evidence>
<dbReference type="SUPFAM" id="SSF51735">
    <property type="entry name" value="NAD(P)-binding Rossmann-fold domains"/>
    <property type="match status" value="1"/>
</dbReference>
<dbReference type="Gene3D" id="3.40.50.720">
    <property type="entry name" value="NAD(P)-binding Rossmann-like Domain"/>
    <property type="match status" value="1"/>
</dbReference>
<evidence type="ECO:0000313" key="9">
    <source>
        <dbReference type="EMBL" id="KRM79941.1"/>
    </source>
</evidence>
<keyword evidence="2 7" id="KW-0678">Repressor</keyword>
<keyword evidence="6 7" id="KW-0804">Transcription</keyword>
<dbReference type="Pfam" id="PF02629">
    <property type="entry name" value="CoA_binding"/>
    <property type="match status" value="1"/>
</dbReference>
<comment type="caution">
    <text evidence="9">The sequence shown here is derived from an EMBL/GenBank/DDBJ whole genome shotgun (WGS) entry which is preliminary data.</text>
</comment>
<dbReference type="EMBL" id="AYYK01000001">
    <property type="protein sequence ID" value="KRM79941.1"/>
    <property type="molecule type" value="Genomic_DNA"/>
</dbReference>
<dbReference type="Proteomes" id="UP000051813">
    <property type="component" value="Unassembled WGS sequence"/>
</dbReference>